<evidence type="ECO:0000259" key="1">
    <source>
        <dbReference type="Pfam" id="PF12146"/>
    </source>
</evidence>
<accession>A0A0D6JAC3</accession>
<name>A0A0D6JAC3_9HYPH</name>
<dbReference type="Proteomes" id="UP000033187">
    <property type="component" value="Chromosome 1"/>
</dbReference>
<dbReference type="EMBL" id="LN829119">
    <property type="protein sequence ID" value="CPR14859.1"/>
    <property type="molecule type" value="Genomic_DNA"/>
</dbReference>
<organism evidence="2 3">
    <name type="scientific">Candidatus Filomicrobium marinum</name>
    <dbReference type="NCBI Taxonomy" id="1608628"/>
    <lineage>
        <taxon>Bacteria</taxon>
        <taxon>Pseudomonadati</taxon>
        <taxon>Pseudomonadota</taxon>
        <taxon>Alphaproteobacteria</taxon>
        <taxon>Hyphomicrobiales</taxon>
        <taxon>Hyphomicrobiaceae</taxon>
        <taxon>Filomicrobium</taxon>
    </lineage>
</organism>
<proteinExistence type="predicted"/>
<evidence type="ECO:0000313" key="3">
    <source>
        <dbReference type="Proteomes" id="UP000033187"/>
    </source>
</evidence>
<dbReference type="KEGG" id="fiy:BN1229_v1_0101"/>
<dbReference type="InterPro" id="IPR029058">
    <property type="entry name" value="AB_hydrolase_fold"/>
</dbReference>
<keyword evidence="3" id="KW-1185">Reference proteome</keyword>
<sequence>MSFVLSTIAIIAVLAVVVMVGAPIVERALMYHPVGNRVRPASAGLPNVEEVLINTPDGHTLVTWYAKAEPGQPTILYIHGNSGTLADRAERIGAFTKRGRGIMMMAYRGYSGSTGRPSELTNIADAKLAYDTLIDKGVAADDIVIYGESIGTGIAVRVAAENSTAGLILDAPYTSIVDVAEICYPYLPARLMMRDRYETMRYIGDVHTPLLVIHGEQDAIIPVEMGRRVAQSASGPTEIVTFRRAGHTDHGKYGSYDVVNDWIDRIAVKPSISAQEDRVAG</sequence>
<dbReference type="Pfam" id="PF12146">
    <property type="entry name" value="Hydrolase_4"/>
    <property type="match status" value="1"/>
</dbReference>
<feature type="domain" description="Serine aminopeptidase S33" evidence="1">
    <location>
        <begin position="74"/>
        <end position="177"/>
    </location>
</feature>
<dbReference type="OrthoDB" id="9798884at2"/>
<dbReference type="AlphaFoldDB" id="A0A0D6JAC3"/>
<dbReference type="InterPro" id="IPR022742">
    <property type="entry name" value="Hydrolase_4"/>
</dbReference>
<evidence type="ECO:0000313" key="2">
    <source>
        <dbReference type="EMBL" id="CPR14859.1"/>
    </source>
</evidence>
<dbReference type="Gene3D" id="3.40.50.1820">
    <property type="entry name" value="alpha/beta hydrolase"/>
    <property type="match status" value="1"/>
</dbReference>
<reference evidence="3" key="1">
    <citation type="submission" date="2015-02" db="EMBL/GenBank/DDBJ databases">
        <authorList>
            <person name="Chooi Y.-H."/>
        </authorList>
    </citation>
    <scope>NUCLEOTIDE SEQUENCE [LARGE SCALE GENOMIC DNA]</scope>
    <source>
        <strain evidence="3">strain Y</strain>
    </source>
</reference>
<dbReference type="SUPFAM" id="SSF53474">
    <property type="entry name" value="alpha/beta-Hydrolases"/>
    <property type="match status" value="1"/>
</dbReference>
<dbReference type="RefSeq" id="WP_046475327.1">
    <property type="nucleotide sequence ID" value="NZ_LN829118.1"/>
</dbReference>
<dbReference type="KEGG" id="fil:BN1229_v1_0098"/>
<dbReference type="PANTHER" id="PTHR12277">
    <property type="entry name" value="ALPHA/BETA HYDROLASE DOMAIN-CONTAINING PROTEIN"/>
    <property type="match status" value="1"/>
</dbReference>
<gene>
    <name evidence="2" type="ORF">YBN1229_v1_0101</name>
</gene>
<protein>
    <recommendedName>
        <fullName evidence="1">Serine aminopeptidase S33 domain-containing protein</fullName>
    </recommendedName>
</protein>